<evidence type="ECO:0000256" key="6">
    <source>
        <dbReference type="ARBA" id="ARBA00013106"/>
    </source>
</evidence>
<dbReference type="GO" id="GO:0016020">
    <property type="term" value="C:membrane"/>
    <property type="evidence" value="ECO:0007669"/>
    <property type="project" value="UniProtKB-SubCell"/>
</dbReference>
<comment type="catalytic activity">
    <reaction evidence="1">
        <text>a myo-inositol phosphate + H2O = myo-inositol + phosphate</text>
        <dbReference type="Rhea" id="RHEA:24056"/>
        <dbReference type="ChEBI" id="CHEBI:15377"/>
        <dbReference type="ChEBI" id="CHEBI:17268"/>
        <dbReference type="ChEBI" id="CHEBI:43474"/>
        <dbReference type="ChEBI" id="CHEBI:84139"/>
        <dbReference type="EC" id="3.1.3.25"/>
    </reaction>
</comment>
<organism evidence="18">
    <name type="scientific">Culicoides sonorensis</name>
    <name type="common">Biting midge</name>
    <dbReference type="NCBI Taxonomy" id="179676"/>
    <lineage>
        <taxon>Eukaryota</taxon>
        <taxon>Metazoa</taxon>
        <taxon>Ecdysozoa</taxon>
        <taxon>Arthropoda</taxon>
        <taxon>Hexapoda</taxon>
        <taxon>Insecta</taxon>
        <taxon>Pterygota</taxon>
        <taxon>Neoptera</taxon>
        <taxon>Endopterygota</taxon>
        <taxon>Diptera</taxon>
        <taxon>Nematocera</taxon>
        <taxon>Chironomoidea</taxon>
        <taxon>Ceratopogonidae</taxon>
        <taxon>Ceratopogoninae</taxon>
        <taxon>Culicoides</taxon>
        <taxon>Monoculicoides</taxon>
    </lineage>
</organism>
<dbReference type="GO" id="GO:0005794">
    <property type="term" value="C:Golgi apparatus"/>
    <property type="evidence" value="ECO:0007669"/>
    <property type="project" value="UniProtKB-ARBA"/>
</dbReference>
<dbReference type="EC" id="3.1.3.25" evidence="6"/>
<evidence type="ECO:0000256" key="13">
    <source>
        <dbReference type="ARBA" id="ARBA00042119"/>
    </source>
</evidence>
<keyword evidence="10 16" id="KW-0460">Magnesium</keyword>
<keyword evidence="7 17" id="KW-0812">Transmembrane</keyword>
<dbReference type="InterPro" id="IPR000760">
    <property type="entry name" value="Inositol_monophosphatase-like"/>
</dbReference>
<evidence type="ECO:0000256" key="1">
    <source>
        <dbReference type="ARBA" id="ARBA00001033"/>
    </source>
</evidence>
<comment type="similarity">
    <text evidence="5">Belongs to the inositol monophosphatase superfamily.</text>
</comment>
<dbReference type="GO" id="GO:0046854">
    <property type="term" value="P:phosphatidylinositol phosphate biosynthetic process"/>
    <property type="evidence" value="ECO:0007669"/>
    <property type="project" value="InterPro"/>
</dbReference>
<protein>
    <recommendedName>
        <fullName evidence="15">Putative inositol monophosphatase 3</fullName>
        <ecNumber evidence="6">3.1.3.25</ecNumber>
    </recommendedName>
    <alternativeName>
        <fullName evidence="14">Inositol-1(or 4)-monophosphatase 3</fullName>
    </alternativeName>
    <alternativeName>
        <fullName evidence="13">Myo-inositol monophosphatase A3</fullName>
    </alternativeName>
</protein>
<dbReference type="AlphaFoldDB" id="A0A336KC29"/>
<dbReference type="GO" id="GO:0052834">
    <property type="term" value="F:inositol monophosphate phosphatase activity"/>
    <property type="evidence" value="ECO:0007669"/>
    <property type="project" value="UniProtKB-EC"/>
</dbReference>
<gene>
    <name evidence="18" type="primary">CSON004485</name>
</gene>
<accession>A0A336KC29</accession>
<proteinExistence type="inferred from homology"/>
<evidence type="ECO:0000256" key="11">
    <source>
        <dbReference type="ARBA" id="ARBA00022989"/>
    </source>
</evidence>
<dbReference type="PANTHER" id="PTHR43028">
    <property type="entry name" value="3'(2'),5'-BISPHOSPHATE NUCLEOTIDASE 1"/>
    <property type="match status" value="1"/>
</dbReference>
<dbReference type="SUPFAM" id="SSF56655">
    <property type="entry name" value="Carbohydrate phosphatase"/>
    <property type="match status" value="1"/>
</dbReference>
<evidence type="ECO:0000256" key="8">
    <source>
        <dbReference type="ARBA" id="ARBA00022723"/>
    </source>
</evidence>
<dbReference type="Gene3D" id="3.40.190.80">
    <property type="match status" value="1"/>
</dbReference>
<dbReference type="EMBL" id="UFQS01000188">
    <property type="protein sequence ID" value="SSX00985.1"/>
    <property type="molecule type" value="Genomic_DNA"/>
</dbReference>
<evidence type="ECO:0000256" key="16">
    <source>
        <dbReference type="PIRSR" id="PIRSR600760-2"/>
    </source>
</evidence>
<evidence type="ECO:0000256" key="14">
    <source>
        <dbReference type="ARBA" id="ARBA00042949"/>
    </source>
</evidence>
<reference evidence="19" key="2">
    <citation type="submission" date="2018-07" db="EMBL/GenBank/DDBJ databases">
        <authorList>
            <person name="Quirk P.G."/>
            <person name="Krulwich T.A."/>
        </authorList>
    </citation>
    <scope>NUCLEOTIDE SEQUENCE</scope>
</reference>
<dbReference type="GO" id="GO:0046872">
    <property type="term" value="F:metal ion binding"/>
    <property type="evidence" value="ECO:0007669"/>
    <property type="project" value="UniProtKB-KW"/>
</dbReference>
<keyword evidence="11 17" id="KW-1133">Transmembrane helix</keyword>
<evidence type="ECO:0000256" key="10">
    <source>
        <dbReference type="ARBA" id="ARBA00022842"/>
    </source>
</evidence>
<dbReference type="PROSITE" id="PS00630">
    <property type="entry name" value="IMP_2"/>
    <property type="match status" value="1"/>
</dbReference>
<evidence type="ECO:0000256" key="15">
    <source>
        <dbReference type="ARBA" id="ARBA00074068"/>
    </source>
</evidence>
<feature type="binding site" evidence="16">
    <location>
        <position position="170"/>
    </location>
    <ligand>
        <name>Mg(2+)</name>
        <dbReference type="ChEBI" id="CHEBI:18420"/>
        <label>1</label>
        <note>catalytic</note>
    </ligand>
</feature>
<dbReference type="Pfam" id="PF00459">
    <property type="entry name" value="Inositol_P"/>
    <property type="match status" value="1"/>
</dbReference>
<evidence type="ECO:0000256" key="2">
    <source>
        <dbReference type="ARBA" id="ARBA00001946"/>
    </source>
</evidence>
<evidence type="ECO:0000256" key="5">
    <source>
        <dbReference type="ARBA" id="ARBA00009759"/>
    </source>
</evidence>
<feature type="binding site" evidence="16">
    <location>
        <position position="167"/>
    </location>
    <ligand>
        <name>Mg(2+)</name>
        <dbReference type="ChEBI" id="CHEBI:18420"/>
        <label>1</label>
        <note>catalytic</note>
    </ligand>
</feature>
<evidence type="ECO:0000256" key="7">
    <source>
        <dbReference type="ARBA" id="ARBA00022692"/>
    </source>
</evidence>
<evidence type="ECO:0000256" key="12">
    <source>
        <dbReference type="ARBA" id="ARBA00023136"/>
    </source>
</evidence>
<dbReference type="InterPro" id="IPR050725">
    <property type="entry name" value="CysQ/Inositol_MonoPase"/>
</dbReference>
<comment type="cofactor">
    <cofactor evidence="2 16">
        <name>Mg(2+)</name>
        <dbReference type="ChEBI" id="CHEBI:18420"/>
    </cofactor>
</comment>
<dbReference type="FunFam" id="3.30.540.10:FF:000012">
    <property type="entry name" value="Blast:Putative inositol monophosphatase 3"/>
    <property type="match status" value="1"/>
</dbReference>
<comment type="pathway">
    <text evidence="4">Polyol metabolism; myo-inositol biosynthesis; myo-inositol from D-glucose 6-phosphate: step 2/2.</text>
</comment>
<evidence type="ECO:0000256" key="3">
    <source>
        <dbReference type="ARBA" id="ARBA00004167"/>
    </source>
</evidence>
<reference evidence="18" key="1">
    <citation type="submission" date="2018-04" db="EMBL/GenBank/DDBJ databases">
        <authorList>
            <person name="Go L.Y."/>
            <person name="Mitchell J.A."/>
        </authorList>
    </citation>
    <scope>NUCLEOTIDE SEQUENCE</scope>
    <source>
        <tissue evidence="18">Whole organism</tissue>
    </source>
</reference>
<evidence type="ECO:0000313" key="18">
    <source>
        <dbReference type="EMBL" id="SSX00985.1"/>
    </source>
</evidence>
<dbReference type="InterPro" id="IPR020550">
    <property type="entry name" value="Inositol_monophosphatase_CS"/>
</dbReference>
<feature type="binding site" evidence="16">
    <location>
        <position position="123"/>
    </location>
    <ligand>
        <name>Mg(2+)</name>
        <dbReference type="ChEBI" id="CHEBI:18420"/>
        <label>1</label>
        <note>catalytic</note>
    </ligand>
</feature>
<keyword evidence="12 17" id="KW-0472">Membrane</keyword>
<feature type="binding site" evidence="16">
    <location>
        <position position="169"/>
    </location>
    <ligand>
        <name>Mg(2+)</name>
        <dbReference type="ChEBI" id="CHEBI:18420"/>
        <label>1</label>
        <note>catalytic</note>
    </ligand>
</feature>
<dbReference type="GO" id="GO:0008254">
    <property type="term" value="F:3'-nucleotidase activity"/>
    <property type="evidence" value="ECO:0007669"/>
    <property type="project" value="TreeGrafter"/>
</dbReference>
<evidence type="ECO:0000256" key="9">
    <source>
        <dbReference type="ARBA" id="ARBA00022801"/>
    </source>
</evidence>
<dbReference type="PANTHER" id="PTHR43028:SF4">
    <property type="entry name" value="INOSITOL MONOPHOSPHATASE 3"/>
    <property type="match status" value="1"/>
</dbReference>
<dbReference type="CDD" id="cd01640">
    <property type="entry name" value="IPPase"/>
    <property type="match status" value="1"/>
</dbReference>
<comment type="subcellular location">
    <subcellularLocation>
        <location evidence="3">Membrane</location>
        <topology evidence="3">Single-pass membrane protein</topology>
    </subcellularLocation>
</comment>
<evidence type="ECO:0000313" key="19">
    <source>
        <dbReference type="EMBL" id="SSX21365.1"/>
    </source>
</evidence>
<keyword evidence="9" id="KW-0378">Hydrolase</keyword>
<dbReference type="VEuPathDB" id="VectorBase:CSON004485"/>
<dbReference type="EMBL" id="UFQT01000188">
    <property type="protein sequence ID" value="SSX21365.1"/>
    <property type="molecule type" value="Genomic_DNA"/>
</dbReference>
<feature type="transmembrane region" description="Helical" evidence="17">
    <location>
        <begin position="12"/>
        <end position="30"/>
    </location>
</feature>
<name>A0A336KC29_CULSO</name>
<feature type="binding site" evidence="16">
    <location>
        <position position="294"/>
    </location>
    <ligand>
        <name>Mg(2+)</name>
        <dbReference type="ChEBI" id="CHEBI:18420"/>
        <label>1</label>
        <note>catalytic</note>
    </ligand>
</feature>
<dbReference type="FunFam" id="3.40.190.80:FF:000007">
    <property type="entry name" value="Blast:Putative inositol monophosphatase 3"/>
    <property type="match status" value="1"/>
</dbReference>
<sequence length="350" mass="38358">MNLGGSIKINKFGLSVLGFIILIFILYHLSGSSSNISQIPLVGTNTNNEISLRKLLIAAIMAAERGGEEVLKVYNSKILNTQTKGKTKEGVIDPVTDADFNSHCTMVSGLQHLFPKLLKIVSEEGHSKQKCPEIEISRQFDLNPTVLGDVNFPDVTIPADEITVWIDPLDATKEFTENLTQYVTTMVCVAVHGVPVIGVIHNPFPANKATTWAWVDRAYSADLIKRKSEKNVEARIPSLIVSRSHAGDMQDVAKQIFGENVQIVGAAGAGYKVLQVVFNNATAYMHKTVIKKWDLCAGNAILNALGGKMTDFKGNEISYTDDGNYVQSKGLLATMSHHETYVEKLKDLKL</sequence>
<evidence type="ECO:0000256" key="4">
    <source>
        <dbReference type="ARBA" id="ARBA00005152"/>
    </source>
</evidence>
<evidence type="ECO:0000256" key="17">
    <source>
        <dbReference type="SAM" id="Phobius"/>
    </source>
</evidence>
<keyword evidence="8 16" id="KW-0479">Metal-binding</keyword>
<dbReference type="Gene3D" id="3.30.540.10">
    <property type="entry name" value="Fructose-1,6-Bisphosphatase, subunit A, domain 1"/>
    <property type="match status" value="1"/>
</dbReference>